<feature type="domain" description="PH" evidence="2">
    <location>
        <begin position="601"/>
        <end position="772"/>
    </location>
</feature>
<dbReference type="PANTHER" id="PTHR28076">
    <property type="entry name" value="SPORULATION-SPECIFIC PROTEIN 71"/>
    <property type="match status" value="1"/>
</dbReference>
<evidence type="ECO:0000313" key="3">
    <source>
        <dbReference type="EMBL" id="KIK86882.1"/>
    </source>
</evidence>
<feature type="region of interest" description="Disordered" evidence="1">
    <location>
        <begin position="801"/>
        <end position="820"/>
    </location>
</feature>
<dbReference type="EMBL" id="KN825553">
    <property type="protein sequence ID" value="KIK86882.1"/>
    <property type="molecule type" value="Genomic_DNA"/>
</dbReference>
<feature type="compositionally biased region" description="Low complexity" evidence="1">
    <location>
        <begin position="158"/>
        <end position="173"/>
    </location>
</feature>
<keyword evidence="4" id="KW-1185">Reference proteome</keyword>
<dbReference type="InterPro" id="IPR001849">
    <property type="entry name" value="PH_domain"/>
</dbReference>
<dbReference type="HOGENOM" id="CLU_008203_0_0_1"/>
<accession>A0A0D0CU05</accession>
<dbReference type="SMART" id="SM00233">
    <property type="entry name" value="PH"/>
    <property type="match status" value="2"/>
</dbReference>
<dbReference type="Pfam" id="PF15404">
    <property type="entry name" value="PH_4"/>
    <property type="match status" value="1"/>
</dbReference>
<dbReference type="OrthoDB" id="5579281at2759"/>
<gene>
    <name evidence="3" type="ORF">PAXRUDRAFT_152537</name>
</gene>
<dbReference type="AlphaFoldDB" id="A0A0D0CU05"/>
<dbReference type="GO" id="GO:1902657">
    <property type="term" value="P:protein localization to prospore membrane"/>
    <property type="evidence" value="ECO:0007669"/>
    <property type="project" value="InterPro"/>
</dbReference>
<feature type="region of interest" description="Disordered" evidence="1">
    <location>
        <begin position="1"/>
        <end position="28"/>
    </location>
</feature>
<feature type="compositionally biased region" description="Polar residues" evidence="1">
    <location>
        <begin position="139"/>
        <end position="157"/>
    </location>
</feature>
<feature type="region of interest" description="Disordered" evidence="1">
    <location>
        <begin position="121"/>
        <end position="234"/>
    </location>
</feature>
<dbReference type="InterPro" id="IPR057379">
    <property type="entry name" value="PH_SPO71"/>
</dbReference>
<feature type="compositionally biased region" description="Polar residues" evidence="1">
    <location>
        <begin position="218"/>
        <end position="232"/>
    </location>
</feature>
<dbReference type="SUPFAM" id="SSF50729">
    <property type="entry name" value="PH domain-like"/>
    <property type="match status" value="1"/>
</dbReference>
<evidence type="ECO:0000259" key="2">
    <source>
        <dbReference type="SMART" id="SM00233"/>
    </source>
</evidence>
<feature type="compositionally biased region" description="Low complexity" evidence="1">
    <location>
        <begin position="187"/>
        <end position="203"/>
    </location>
</feature>
<dbReference type="InParanoid" id="A0A0D0CU05"/>
<dbReference type="Pfam" id="PF23207">
    <property type="entry name" value="PH_SPO71"/>
    <property type="match status" value="1"/>
</dbReference>
<dbReference type="Proteomes" id="UP000054538">
    <property type="component" value="Unassembled WGS sequence"/>
</dbReference>
<organism evidence="3 4">
    <name type="scientific">Paxillus rubicundulus Ve08.2h10</name>
    <dbReference type="NCBI Taxonomy" id="930991"/>
    <lineage>
        <taxon>Eukaryota</taxon>
        <taxon>Fungi</taxon>
        <taxon>Dikarya</taxon>
        <taxon>Basidiomycota</taxon>
        <taxon>Agaricomycotina</taxon>
        <taxon>Agaricomycetes</taxon>
        <taxon>Agaricomycetidae</taxon>
        <taxon>Boletales</taxon>
        <taxon>Paxilineae</taxon>
        <taxon>Paxillaceae</taxon>
        <taxon>Paxillus</taxon>
    </lineage>
</organism>
<evidence type="ECO:0000313" key="4">
    <source>
        <dbReference type="Proteomes" id="UP000054538"/>
    </source>
</evidence>
<dbReference type="STRING" id="930991.A0A0D0CU05"/>
<dbReference type="InterPro" id="IPR039486">
    <property type="entry name" value="Mug56/Spo71_PH"/>
</dbReference>
<dbReference type="InterPro" id="IPR040345">
    <property type="entry name" value="Mug56/Spo71"/>
</dbReference>
<dbReference type="PANTHER" id="PTHR28076:SF1">
    <property type="entry name" value="PROSPORE MEMBRANE ADAPTER PROTEIN SPO71"/>
    <property type="match status" value="1"/>
</dbReference>
<feature type="domain" description="PH" evidence="2">
    <location>
        <begin position="841"/>
        <end position="997"/>
    </location>
</feature>
<name>A0A0D0CU05_9AGAM</name>
<proteinExistence type="predicted"/>
<reference evidence="3 4" key="1">
    <citation type="submission" date="2014-04" db="EMBL/GenBank/DDBJ databases">
        <authorList>
            <consortium name="DOE Joint Genome Institute"/>
            <person name="Kuo A."/>
            <person name="Kohler A."/>
            <person name="Jargeat P."/>
            <person name="Nagy L.G."/>
            <person name="Floudas D."/>
            <person name="Copeland A."/>
            <person name="Barry K.W."/>
            <person name="Cichocki N."/>
            <person name="Veneault-Fourrey C."/>
            <person name="LaButti K."/>
            <person name="Lindquist E.A."/>
            <person name="Lipzen A."/>
            <person name="Lundell T."/>
            <person name="Morin E."/>
            <person name="Murat C."/>
            <person name="Sun H."/>
            <person name="Tunlid A."/>
            <person name="Henrissat B."/>
            <person name="Grigoriev I.V."/>
            <person name="Hibbett D.S."/>
            <person name="Martin F."/>
            <person name="Nordberg H.P."/>
            <person name="Cantor M.N."/>
            <person name="Hua S.X."/>
        </authorList>
    </citation>
    <scope>NUCLEOTIDE SEQUENCE [LARGE SCALE GENOMIC DNA]</scope>
    <source>
        <strain evidence="3 4">Ve08.2h10</strain>
    </source>
</reference>
<protein>
    <recommendedName>
        <fullName evidence="2">PH domain-containing protein</fullName>
    </recommendedName>
</protein>
<evidence type="ECO:0000256" key="1">
    <source>
        <dbReference type="SAM" id="MobiDB-lite"/>
    </source>
</evidence>
<reference evidence="4" key="2">
    <citation type="submission" date="2015-01" db="EMBL/GenBank/DDBJ databases">
        <title>Evolutionary Origins and Diversification of the Mycorrhizal Mutualists.</title>
        <authorList>
            <consortium name="DOE Joint Genome Institute"/>
            <consortium name="Mycorrhizal Genomics Consortium"/>
            <person name="Kohler A."/>
            <person name="Kuo A."/>
            <person name="Nagy L.G."/>
            <person name="Floudas D."/>
            <person name="Copeland A."/>
            <person name="Barry K.W."/>
            <person name="Cichocki N."/>
            <person name="Veneault-Fourrey C."/>
            <person name="LaButti K."/>
            <person name="Lindquist E.A."/>
            <person name="Lipzen A."/>
            <person name="Lundell T."/>
            <person name="Morin E."/>
            <person name="Murat C."/>
            <person name="Riley R."/>
            <person name="Ohm R."/>
            <person name="Sun H."/>
            <person name="Tunlid A."/>
            <person name="Henrissat B."/>
            <person name="Grigoriev I.V."/>
            <person name="Hibbett D.S."/>
            <person name="Martin F."/>
        </authorList>
    </citation>
    <scope>NUCLEOTIDE SEQUENCE [LARGE SCALE GENOMIC DNA]</scope>
    <source>
        <strain evidence="4">Ve08.2h10</strain>
    </source>
</reference>
<sequence>MPEKILPMIDGVHEAMGQGDNEDDDHSEGSASLFRIMDHHAFSFFLREGGRKEDWDENTRANVRGELMKRWRESPWTRPFRRVNGHHATHTQRWIGRSFEIGDVLGVNILGKHVVPPPALSFVPETHQKNPQVPDASTPVVSSSMGLHSNWTAQTNPSSSSQLQQGSYSSLSLPVQHSGEVSEDLFSSSSPLIPTSSAPSLPIEQRPDDFLKPILNQEPGTQAGQGANTSRGVSLLDRSIKHRVSLRRQRAELAIDDTYDEGSPQDNGSTDEVLVPPDAVLARTGSQVHGSSAGAAVEADSSQNVGRGDIILRDRMLVRVSYSKSESLPVRFDEEQNRQTSHLQYEDWAEFLVVWRKDNLEIYEDYTIPGKEYFLGHKNLAFLVPLKSERTSLSLYSFADLTFCILCPPTLIQNIYSKARTLFNYSKEGTNVFVFKVKSRTRAQDWVWYLWRQLGGKIPSSIEICCPNIDTRVRIDVPVADTINLDKAYIMFSRKNIIELVHNSLLRSGHGPSDAGLRSWRYTIERELQAGRKLALAWRSGTQLDWVWQEEDVEGNARPWAVLMGLSLQQGTKASHLDIRLAEHFPSTVHLSNGKKMFEPPAIEGYLDRIKPQGQGHQQVYLVTHGGNLFSLSPWDANPPTSPSTHLSYMVSGERASVEQYSKDMSENEIKRGVAQIRAAYGVMDLKNISAVKRVHPSLSIDDSEVVERDTVDEEDEGGPEGLAKVQDKLQLRLRRSFEIIFTSGPVLRLEAHSCRDCIEWITRLRTLVTYWSQRYRMDAKDEMDVAYMESKSVRLTPQPRKYNRVKGHPTPSEPPIGSGSSLPALTSLYPWCALDNCRSIVKAGRVFARKGLRGQYKLVQLFLVSGSLIGFHVSPKSALHHCRSKGIGLLDAYVCSGHLAALALRRSEYGPESPNLPRRYDDGLETEQPEEDVLFVIWYRKSPLPSQSCTKASQGIGSTAPIPALSANHKIVVFRARCKVERDAWCWALGCEIDKVVRINRDRERRIREAGGLVDLSN</sequence>